<accession>A0AAV7L2I0</accession>
<sequence>MGPQRLSDAPCYPPVDCRPQSLVASRVWWTRKPISVVAEGCSAGRLRAIAMVPQASTLFMAPYLALCWCALVEDVLVPAMAPGRGPMSSHSGPRPARLAPRLGPRSLDEPELLIS</sequence>
<proteinExistence type="predicted"/>
<dbReference type="AlphaFoldDB" id="A0AAV7L2I0"/>
<gene>
    <name evidence="2" type="ORF">NDU88_005222</name>
</gene>
<evidence type="ECO:0000256" key="1">
    <source>
        <dbReference type="SAM" id="MobiDB-lite"/>
    </source>
</evidence>
<evidence type="ECO:0000313" key="2">
    <source>
        <dbReference type="EMBL" id="KAJ1085089.1"/>
    </source>
</evidence>
<name>A0AAV7L2I0_PLEWA</name>
<evidence type="ECO:0000313" key="3">
    <source>
        <dbReference type="Proteomes" id="UP001066276"/>
    </source>
</evidence>
<comment type="caution">
    <text evidence="2">The sequence shown here is derived from an EMBL/GenBank/DDBJ whole genome shotgun (WGS) entry which is preliminary data.</text>
</comment>
<protein>
    <submittedName>
        <fullName evidence="2">Uncharacterized protein</fullName>
    </submittedName>
</protein>
<dbReference type="EMBL" id="JANPWB010000016">
    <property type="protein sequence ID" value="KAJ1085089.1"/>
    <property type="molecule type" value="Genomic_DNA"/>
</dbReference>
<organism evidence="2 3">
    <name type="scientific">Pleurodeles waltl</name>
    <name type="common">Iberian ribbed newt</name>
    <dbReference type="NCBI Taxonomy" id="8319"/>
    <lineage>
        <taxon>Eukaryota</taxon>
        <taxon>Metazoa</taxon>
        <taxon>Chordata</taxon>
        <taxon>Craniata</taxon>
        <taxon>Vertebrata</taxon>
        <taxon>Euteleostomi</taxon>
        <taxon>Amphibia</taxon>
        <taxon>Batrachia</taxon>
        <taxon>Caudata</taxon>
        <taxon>Salamandroidea</taxon>
        <taxon>Salamandridae</taxon>
        <taxon>Pleurodelinae</taxon>
        <taxon>Pleurodeles</taxon>
    </lineage>
</organism>
<feature type="compositionally biased region" description="Low complexity" evidence="1">
    <location>
        <begin position="92"/>
        <end position="105"/>
    </location>
</feature>
<keyword evidence="3" id="KW-1185">Reference proteome</keyword>
<reference evidence="2" key="1">
    <citation type="journal article" date="2022" name="bioRxiv">
        <title>Sequencing and chromosome-scale assembly of the giantPleurodeles waltlgenome.</title>
        <authorList>
            <person name="Brown T."/>
            <person name="Elewa A."/>
            <person name="Iarovenko S."/>
            <person name="Subramanian E."/>
            <person name="Araus A.J."/>
            <person name="Petzold A."/>
            <person name="Susuki M."/>
            <person name="Suzuki K.-i.T."/>
            <person name="Hayashi T."/>
            <person name="Toyoda A."/>
            <person name="Oliveira C."/>
            <person name="Osipova E."/>
            <person name="Leigh N.D."/>
            <person name="Simon A."/>
            <person name="Yun M.H."/>
        </authorList>
    </citation>
    <scope>NUCLEOTIDE SEQUENCE</scope>
    <source>
        <strain evidence="2">20211129_DDA</strain>
        <tissue evidence="2">Liver</tissue>
    </source>
</reference>
<feature type="region of interest" description="Disordered" evidence="1">
    <location>
        <begin position="82"/>
        <end position="115"/>
    </location>
</feature>
<dbReference type="Proteomes" id="UP001066276">
    <property type="component" value="Chromosome 12"/>
</dbReference>